<dbReference type="InterPro" id="IPR028051">
    <property type="entry name" value="CheX-like_dom"/>
</dbReference>
<dbReference type="CDD" id="cd17906">
    <property type="entry name" value="CheX"/>
    <property type="match status" value="1"/>
</dbReference>
<evidence type="ECO:0000313" key="3">
    <source>
        <dbReference type="EMBL" id="SUO97918.1"/>
    </source>
</evidence>
<dbReference type="AlphaFoldDB" id="A0A380N068"/>
<protein>
    <recommendedName>
        <fullName evidence="2">Chemotaxis phosphatase CheX-like domain-containing protein</fullName>
    </recommendedName>
</protein>
<dbReference type="EMBL" id="UHIC01000001">
    <property type="protein sequence ID" value="SUO97918.1"/>
    <property type="molecule type" value="Genomic_DNA"/>
</dbReference>
<keyword evidence="1" id="KW-0145">Chemotaxis</keyword>
<dbReference type="Proteomes" id="UP000254601">
    <property type="component" value="Unassembled WGS sequence"/>
</dbReference>
<dbReference type="Pfam" id="PF13690">
    <property type="entry name" value="CheX"/>
    <property type="match status" value="1"/>
</dbReference>
<evidence type="ECO:0000256" key="1">
    <source>
        <dbReference type="ARBA" id="ARBA00022500"/>
    </source>
</evidence>
<organism evidence="3 4">
    <name type="scientific">Suttonella ornithocola</name>
    <dbReference type="NCBI Taxonomy" id="279832"/>
    <lineage>
        <taxon>Bacteria</taxon>
        <taxon>Pseudomonadati</taxon>
        <taxon>Pseudomonadota</taxon>
        <taxon>Gammaproteobacteria</taxon>
        <taxon>Cardiobacteriales</taxon>
        <taxon>Cardiobacteriaceae</taxon>
        <taxon>Suttonella</taxon>
    </lineage>
</organism>
<dbReference type="PANTHER" id="PTHR39452">
    <property type="entry name" value="CHEY-P PHOSPHATASE CHEX"/>
    <property type="match status" value="1"/>
</dbReference>
<accession>A0A380N068</accession>
<name>A0A380N068_9GAMM</name>
<proteinExistence type="predicted"/>
<feature type="domain" description="Chemotaxis phosphatase CheX-like" evidence="2">
    <location>
        <begin position="44"/>
        <end position="136"/>
    </location>
</feature>
<keyword evidence="4" id="KW-1185">Reference proteome</keyword>
<evidence type="ECO:0000259" key="2">
    <source>
        <dbReference type="Pfam" id="PF13690"/>
    </source>
</evidence>
<evidence type="ECO:0000313" key="4">
    <source>
        <dbReference type="Proteomes" id="UP000254601"/>
    </source>
</evidence>
<dbReference type="InterPro" id="IPR028976">
    <property type="entry name" value="CheC-like_sf"/>
</dbReference>
<reference evidence="3 4" key="1">
    <citation type="submission" date="2018-06" db="EMBL/GenBank/DDBJ databases">
        <authorList>
            <consortium name="Pathogen Informatics"/>
            <person name="Doyle S."/>
        </authorList>
    </citation>
    <scope>NUCLEOTIDE SEQUENCE [LARGE SCALE GENOMIC DNA]</scope>
    <source>
        <strain evidence="3 4">NCTC13337</strain>
    </source>
</reference>
<dbReference type="SUPFAM" id="SSF103039">
    <property type="entry name" value="CheC-like"/>
    <property type="match status" value="1"/>
</dbReference>
<sequence>MIKEQRMQVFIDGVNRFFNEVNKIDAEIGTPYLVENNTPKAHDFTGIIGISGAYKGCVYFTAPSVLLRHILLSLGESGTDENSLLDLVGEVANTISGNARKEYGENFMISVPMVIRGAPDEIYLPKDARSYVIPITWQKYSAAIVICFQNSKD</sequence>
<gene>
    <name evidence="3" type="ORF">NCTC13337_02685</name>
</gene>
<dbReference type="InterPro" id="IPR038756">
    <property type="entry name" value="CheX-like"/>
</dbReference>
<dbReference type="Gene3D" id="3.40.1550.10">
    <property type="entry name" value="CheC-like"/>
    <property type="match status" value="1"/>
</dbReference>
<dbReference type="PANTHER" id="PTHR39452:SF1">
    <property type="entry name" value="CHEY-P PHOSPHATASE CHEX"/>
    <property type="match status" value="1"/>
</dbReference>
<dbReference type="GO" id="GO:0006935">
    <property type="term" value="P:chemotaxis"/>
    <property type="evidence" value="ECO:0007669"/>
    <property type="project" value="UniProtKB-KW"/>
</dbReference>